<dbReference type="InterPro" id="IPR032259">
    <property type="entry name" value="HIBYL-CoA-H"/>
</dbReference>
<dbReference type="Pfam" id="PF16113">
    <property type="entry name" value="ECH_2"/>
    <property type="match status" value="1"/>
</dbReference>
<evidence type="ECO:0000313" key="6">
    <source>
        <dbReference type="EMBL" id="SFH49168.1"/>
    </source>
</evidence>
<reference evidence="6 7" key="1">
    <citation type="submission" date="2016-10" db="EMBL/GenBank/DDBJ databases">
        <authorList>
            <person name="Varghese N."/>
            <person name="Submissions S."/>
        </authorList>
    </citation>
    <scope>NUCLEOTIDE SEQUENCE [LARGE SCALE GENOMIC DNA]</scope>
    <source>
        <strain evidence="6 7">GMCC 1.11211</strain>
    </source>
</reference>
<comment type="catalytic activity">
    <reaction evidence="1">
        <text>3-hydroxy-2-methylpropanoyl-CoA + H2O = 3-hydroxy-2-methylpropanoate + CoA + H(+)</text>
        <dbReference type="Rhea" id="RHEA:20888"/>
        <dbReference type="ChEBI" id="CHEBI:11805"/>
        <dbReference type="ChEBI" id="CHEBI:15377"/>
        <dbReference type="ChEBI" id="CHEBI:15378"/>
        <dbReference type="ChEBI" id="CHEBI:57287"/>
        <dbReference type="ChEBI" id="CHEBI:57340"/>
        <dbReference type="EC" id="3.1.2.4"/>
    </reaction>
</comment>
<name>A0ABY1ED89_9MICO</name>
<evidence type="ECO:0000256" key="4">
    <source>
        <dbReference type="SAM" id="MobiDB-lite"/>
    </source>
</evidence>
<organism evidence="6 7">
    <name type="scientific">Cryobacterium levicorallinum</name>
    <dbReference type="NCBI Taxonomy" id="995038"/>
    <lineage>
        <taxon>Bacteria</taxon>
        <taxon>Bacillati</taxon>
        <taxon>Actinomycetota</taxon>
        <taxon>Actinomycetes</taxon>
        <taxon>Micrococcales</taxon>
        <taxon>Microbacteriaceae</taxon>
        <taxon>Cryobacterium</taxon>
    </lineage>
</organism>
<dbReference type="NCBIfam" id="NF004127">
    <property type="entry name" value="PRK05617.1"/>
    <property type="match status" value="1"/>
</dbReference>
<dbReference type="EMBL" id="FOPW01000006">
    <property type="protein sequence ID" value="SFH49168.1"/>
    <property type="molecule type" value="Genomic_DNA"/>
</dbReference>
<dbReference type="SUPFAM" id="SSF52096">
    <property type="entry name" value="ClpP/crotonase"/>
    <property type="match status" value="1"/>
</dbReference>
<feature type="domain" description="Enoyl-CoA hydratase/isomerase" evidence="5">
    <location>
        <begin position="32"/>
        <end position="352"/>
    </location>
</feature>
<evidence type="ECO:0000256" key="2">
    <source>
        <dbReference type="ARBA" id="ARBA00011915"/>
    </source>
</evidence>
<feature type="compositionally biased region" description="Basic and acidic residues" evidence="4">
    <location>
        <begin position="391"/>
        <end position="405"/>
    </location>
</feature>
<feature type="region of interest" description="Disordered" evidence="4">
    <location>
        <begin position="368"/>
        <end position="405"/>
    </location>
</feature>
<evidence type="ECO:0000256" key="1">
    <source>
        <dbReference type="ARBA" id="ARBA00001709"/>
    </source>
</evidence>
<dbReference type="RefSeq" id="WP_241994639.1">
    <property type="nucleotide sequence ID" value="NZ_BKAC01000005.1"/>
</dbReference>
<keyword evidence="7" id="KW-1185">Reference proteome</keyword>
<dbReference type="Proteomes" id="UP000199681">
    <property type="component" value="Unassembled WGS sequence"/>
</dbReference>
<dbReference type="InterPro" id="IPR029045">
    <property type="entry name" value="ClpP/crotonase-like_dom_sf"/>
</dbReference>
<dbReference type="EC" id="3.1.2.4" evidence="2"/>
<protein>
    <recommendedName>
        <fullName evidence="2">3-hydroxyisobutyryl-CoA hydrolase</fullName>
        <ecNumber evidence="2">3.1.2.4</ecNumber>
    </recommendedName>
</protein>
<dbReference type="InterPro" id="IPR045004">
    <property type="entry name" value="ECH_dom"/>
</dbReference>
<dbReference type="PANTHER" id="PTHR43176:SF3">
    <property type="entry name" value="3-HYDROXYISOBUTYRYL-COA HYDROLASE, MITOCHONDRIAL"/>
    <property type="match status" value="1"/>
</dbReference>
<dbReference type="PANTHER" id="PTHR43176">
    <property type="entry name" value="3-HYDROXYISOBUTYRYL-COA HYDROLASE-RELATED"/>
    <property type="match status" value="1"/>
</dbReference>
<dbReference type="CDD" id="cd06558">
    <property type="entry name" value="crotonase-like"/>
    <property type="match status" value="1"/>
</dbReference>
<evidence type="ECO:0000313" key="7">
    <source>
        <dbReference type="Proteomes" id="UP000199681"/>
    </source>
</evidence>
<comment type="caution">
    <text evidence="6">The sequence shown here is derived from an EMBL/GenBank/DDBJ whole genome shotgun (WGS) entry which is preliminary data.</text>
</comment>
<proteinExistence type="predicted"/>
<keyword evidence="3" id="KW-0378">Hydrolase</keyword>
<accession>A0ABY1ED89</accession>
<dbReference type="Gene3D" id="3.90.226.10">
    <property type="entry name" value="2-enoyl-CoA Hydratase, Chain A, domain 1"/>
    <property type="match status" value="1"/>
</dbReference>
<gene>
    <name evidence="6" type="ORF">SAMN05216274_106144</name>
</gene>
<evidence type="ECO:0000259" key="5">
    <source>
        <dbReference type="Pfam" id="PF16113"/>
    </source>
</evidence>
<evidence type="ECO:0000256" key="3">
    <source>
        <dbReference type="ARBA" id="ARBA00022801"/>
    </source>
</evidence>
<sequence length="405" mass="43450">MSHTELSTAQSSDASSAELSGEVLLQRDGSLARIILNRPKALNALTHDMIRSIAAALTDWADDETVQTVLLTGSGDRALCAGGDIVSIYRDARTDPDENARFWADEYTLNAQIKRYPKPFVALMDRIVLGGGVGLSGHASHRVVTERTRLGMPETTIGFVPDVGGTYLYSRTPGELGTHLALTAATMTGSDAIALGLADSFVDSTRLDSLVEALKRMPVPAAIAEYAESTVPAAPLLAERTWIDECYAGNSLPGIIDRLQNSPVAAARDAAMAILAKSPTALTVTLEALRRARELDSLEAVLEQEYRVSLRTVAGHDVVEGIRAQVIDKDRNPNWQPSSLDAVSGTDVQAHFAPLGERELRLPRVHVPAEPETSVQPSTSVEPGMTGEIHTTGELRQNTERKATA</sequence>